<evidence type="ECO:0000256" key="5">
    <source>
        <dbReference type="ARBA" id="ARBA00023163"/>
    </source>
</evidence>
<protein>
    <submittedName>
        <fullName evidence="7">LysR family transcriptional regulator, hydrogen peroxide-inducible genes activator</fullName>
    </submittedName>
</protein>
<accession>A0A1M5ERB4</accession>
<dbReference type="CDD" id="cd08411">
    <property type="entry name" value="PBP2_OxyR"/>
    <property type="match status" value="1"/>
</dbReference>
<evidence type="ECO:0000256" key="2">
    <source>
        <dbReference type="ARBA" id="ARBA00023015"/>
    </source>
</evidence>
<evidence type="ECO:0000256" key="1">
    <source>
        <dbReference type="ARBA" id="ARBA00009437"/>
    </source>
</evidence>
<feature type="domain" description="HTH lysR-type" evidence="6">
    <location>
        <begin position="1"/>
        <end position="58"/>
    </location>
</feature>
<evidence type="ECO:0000256" key="4">
    <source>
        <dbReference type="ARBA" id="ARBA00023159"/>
    </source>
</evidence>
<dbReference type="Gene3D" id="1.10.10.10">
    <property type="entry name" value="Winged helix-like DNA-binding domain superfamily/Winged helix DNA-binding domain"/>
    <property type="match status" value="1"/>
</dbReference>
<dbReference type="EMBL" id="FQVQ01000021">
    <property type="protein sequence ID" value="SHF81661.1"/>
    <property type="molecule type" value="Genomic_DNA"/>
</dbReference>
<evidence type="ECO:0000313" key="8">
    <source>
        <dbReference type="Proteomes" id="UP000184147"/>
    </source>
</evidence>
<dbReference type="RefSeq" id="WP_073365330.1">
    <property type="nucleotide sequence ID" value="NZ_FQVQ01000021.1"/>
</dbReference>
<keyword evidence="5" id="KW-0804">Transcription</keyword>
<dbReference type="PANTHER" id="PTHR30346:SF26">
    <property type="entry name" value="HYDROGEN PEROXIDE-INDUCIBLE GENES ACTIVATOR"/>
    <property type="match status" value="1"/>
</dbReference>
<dbReference type="PANTHER" id="PTHR30346">
    <property type="entry name" value="TRANSCRIPTIONAL DUAL REGULATOR HCAR-RELATED"/>
    <property type="match status" value="1"/>
</dbReference>
<reference evidence="7 8" key="1">
    <citation type="submission" date="2016-11" db="EMBL/GenBank/DDBJ databases">
        <authorList>
            <person name="Jaros S."/>
            <person name="Januszkiewicz K."/>
            <person name="Wedrychowicz H."/>
        </authorList>
    </citation>
    <scope>NUCLEOTIDE SEQUENCE [LARGE SCALE GENOMIC DNA]</scope>
    <source>
        <strain evidence="7 8">DSM 25660</strain>
    </source>
</reference>
<dbReference type="PROSITE" id="PS50931">
    <property type="entry name" value="HTH_LYSR"/>
    <property type="match status" value="1"/>
</dbReference>
<proteinExistence type="inferred from homology"/>
<keyword evidence="3" id="KW-0238">DNA-binding</keyword>
<dbReference type="GO" id="GO:0003700">
    <property type="term" value="F:DNA-binding transcription factor activity"/>
    <property type="evidence" value="ECO:0007669"/>
    <property type="project" value="InterPro"/>
</dbReference>
<dbReference type="SUPFAM" id="SSF46785">
    <property type="entry name" value="Winged helix' DNA-binding domain"/>
    <property type="match status" value="1"/>
</dbReference>
<dbReference type="GO" id="GO:0003677">
    <property type="term" value="F:DNA binding"/>
    <property type="evidence" value="ECO:0007669"/>
    <property type="project" value="UniProtKB-KW"/>
</dbReference>
<comment type="similarity">
    <text evidence="1">Belongs to the LysR transcriptional regulatory family.</text>
</comment>
<dbReference type="Proteomes" id="UP000184147">
    <property type="component" value="Unassembled WGS sequence"/>
</dbReference>
<name>A0A1M5ERB4_9FLAO</name>
<keyword evidence="8" id="KW-1185">Reference proteome</keyword>
<dbReference type="SUPFAM" id="SSF53850">
    <property type="entry name" value="Periplasmic binding protein-like II"/>
    <property type="match status" value="1"/>
</dbReference>
<dbReference type="InterPro" id="IPR036388">
    <property type="entry name" value="WH-like_DNA-bd_sf"/>
</dbReference>
<dbReference type="Gene3D" id="3.40.190.10">
    <property type="entry name" value="Periplasmic binding protein-like II"/>
    <property type="match status" value="2"/>
</dbReference>
<evidence type="ECO:0000313" key="7">
    <source>
        <dbReference type="EMBL" id="SHF81661.1"/>
    </source>
</evidence>
<dbReference type="InterPro" id="IPR036390">
    <property type="entry name" value="WH_DNA-bd_sf"/>
</dbReference>
<dbReference type="InterPro" id="IPR005119">
    <property type="entry name" value="LysR_subst-bd"/>
</dbReference>
<dbReference type="OrthoDB" id="9803735at2"/>
<keyword evidence="2" id="KW-0805">Transcription regulation</keyword>
<dbReference type="FunFam" id="1.10.10.10:FF:000001">
    <property type="entry name" value="LysR family transcriptional regulator"/>
    <property type="match status" value="1"/>
</dbReference>
<keyword evidence="4" id="KW-0010">Activator</keyword>
<organism evidence="7 8">
    <name type="scientific">Flavobacterium fontis</name>
    <dbReference type="NCBI Taxonomy" id="1124188"/>
    <lineage>
        <taxon>Bacteria</taxon>
        <taxon>Pseudomonadati</taxon>
        <taxon>Bacteroidota</taxon>
        <taxon>Flavobacteriia</taxon>
        <taxon>Flavobacteriales</taxon>
        <taxon>Flavobacteriaceae</taxon>
        <taxon>Flavobacterium</taxon>
    </lineage>
</organism>
<dbReference type="Pfam" id="PF00126">
    <property type="entry name" value="HTH_1"/>
    <property type="match status" value="1"/>
</dbReference>
<dbReference type="AlphaFoldDB" id="A0A1M5ERB4"/>
<gene>
    <name evidence="7" type="ORF">SAMN05444377_12114</name>
</gene>
<dbReference type="GO" id="GO:0032993">
    <property type="term" value="C:protein-DNA complex"/>
    <property type="evidence" value="ECO:0007669"/>
    <property type="project" value="TreeGrafter"/>
</dbReference>
<evidence type="ECO:0000259" key="6">
    <source>
        <dbReference type="PROSITE" id="PS50931"/>
    </source>
</evidence>
<sequence>MNIRQFEYVLAVAEVRHFESAAEKCFATQSTLSTMVSKFEEELGITIFNRKKKPVEITAEGEVIIEQIKAIQSQIGVLNELAKEFKGEVDGTLTLSVIPTIAPFLLPLFLQSFAEKFPQLQIEVREQTTGEITRLLKARELDIGILSLPINDPDLIEIPLYDEPFLLLDCGNRYANPVRPEALNPSDIWLMEEGHCMRTQIVTFCDLETRLATPPFNFNFKAGSIDSLLRFVKANNATTLLPYLATTAYSTEERERLREFQAPVPIRSVGLVVHRHFVKRRVLYFLEQEILKQVHPILPKTTEALLLNPV</sequence>
<dbReference type="STRING" id="1124188.SAMN05444377_12114"/>
<evidence type="ECO:0000256" key="3">
    <source>
        <dbReference type="ARBA" id="ARBA00023125"/>
    </source>
</evidence>
<dbReference type="Pfam" id="PF03466">
    <property type="entry name" value="LysR_substrate"/>
    <property type="match status" value="1"/>
</dbReference>
<dbReference type="InterPro" id="IPR000847">
    <property type="entry name" value="LysR_HTH_N"/>
</dbReference>